<evidence type="ECO:0000313" key="7">
    <source>
        <dbReference type="EMBL" id="TDG40246.1"/>
    </source>
</evidence>
<feature type="transmembrane region" description="Helical" evidence="6">
    <location>
        <begin position="265"/>
        <end position="286"/>
    </location>
</feature>
<feature type="transmembrane region" description="Helical" evidence="6">
    <location>
        <begin position="198"/>
        <end position="220"/>
    </location>
</feature>
<dbReference type="GO" id="GO:0022857">
    <property type="term" value="F:transmembrane transporter activity"/>
    <property type="evidence" value="ECO:0007669"/>
    <property type="project" value="InterPro"/>
</dbReference>
<feature type="region of interest" description="Disordered" evidence="5">
    <location>
        <begin position="1"/>
        <end position="59"/>
    </location>
</feature>
<dbReference type="OrthoDB" id="3026777at2759"/>
<feature type="transmembrane region" description="Helical" evidence="6">
    <location>
        <begin position="167"/>
        <end position="186"/>
    </location>
</feature>
<proteinExistence type="predicted"/>
<keyword evidence="2 6" id="KW-0812">Transmembrane</keyword>
<keyword evidence="3 6" id="KW-1133">Transmembrane helix</keyword>
<keyword evidence="4 6" id="KW-0472">Membrane</keyword>
<dbReference type="SUPFAM" id="SSF103473">
    <property type="entry name" value="MFS general substrate transporter"/>
    <property type="match status" value="1"/>
</dbReference>
<dbReference type="Proteomes" id="UP000295192">
    <property type="component" value="Unassembled WGS sequence"/>
</dbReference>
<evidence type="ECO:0008006" key="9">
    <source>
        <dbReference type="Google" id="ProtNLM"/>
    </source>
</evidence>
<dbReference type="CDD" id="cd17386">
    <property type="entry name" value="MFS_SLC46"/>
    <property type="match status" value="1"/>
</dbReference>
<dbReference type="Pfam" id="PF07690">
    <property type="entry name" value="MFS_1"/>
    <property type="match status" value="1"/>
</dbReference>
<evidence type="ECO:0000256" key="2">
    <source>
        <dbReference type="ARBA" id="ARBA00022692"/>
    </source>
</evidence>
<comment type="subcellular location">
    <subcellularLocation>
        <location evidence="1">Membrane</location>
        <topology evidence="1">Multi-pass membrane protein</topology>
    </subcellularLocation>
</comment>
<accession>A0A484AUW1</accession>
<evidence type="ECO:0000256" key="1">
    <source>
        <dbReference type="ARBA" id="ARBA00004141"/>
    </source>
</evidence>
<dbReference type="Gene3D" id="1.20.1250.20">
    <property type="entry name" value="MFS general substrate transporter like domains"/>
    <property type="match status" value="1"/>
</dbReference>
<evidence type="ECO:0000256" key="5">
    <source>
        <dbReference type="SAM" id="MobiDB-lite"/>
    </source>
</evidence>
<evidence type="ECO:0000313" key="8">
    <source>
        <dbReference type="Proteomes" id="UP000295192"/>
    </source>
</evidence>
<organism evidence="7 8">
    <name type="scientific">Drosophila navojoa</name>
    <name type="common">Fruit fly</name>
    <dbReference type="NCBI Taxonomy" id="7232"/>
    <lineage>
        <taxon>Eukaryota</taxon>
        <taxon>Metazoa</taxon>
        <taxon>Ecdysozoa</taxon>
        <taxon>Arthropoda</taxon>
        <taxon>Hexapoda</taxon>
        <taxon>Insecta</taxon>
        <taxon>Pterygota</taxon>
        <taxon>Neoptera</taxon>
        <taxon>Endopterygota</taxon>
        <taxon>Diptera</taxon>
        <taxon>Brachycera</taxon>
        <taxon>Muscomorpha</taxon>
        <taxon>Ephydroidea</taxon>
        <taxon>Drosophilidae</taxon>
        <taxon>Drosophila</taxon>
    </lineage>
</organism>
<dbReference type="InterPro" id="IPR036259">
    <property type="entry name" value="MFS_trans_sf"/>
</dbReference>
<dbReference type="GO" id="GO:0016020">
    <property type="term" value="C:membrane"/>
    <property type="evidence" value="ECO:0007669"/>
    <property type="project" value="UniProtKB-SubCell"/>
</dbReference>
<protein>
    <recommendedName>
        <fullName evidence="9">Major facilitator superfamily (MFS) profile domain-containing protein</fullName>
    </recommendedName>
</protein>
<feature type="transmembrane region" description="Helical" evidence="6">
    <location>
        <begin position="292"/>
        <end position="314"/>
    </location>
</feature>
<dbReference type="EMBL" id="LSRL02000631">
    <property type="protein sequence ID" value="TDG40246.1"/>
    <property type="molecule type" value="Genomic_DNA"/>
</dbReference>
<dbReference type="PANTHER" id="PTHR23507">
    <property type="entry name" value="ZGC:174356"/>
    <property type="match status" value="1"/>
</dbReference>
<name>A0A484AUW1_DRONA</name>
<feature type="transmembrane region" description="Helical" evidence="6">
    <location>
        <begin position="485"/>
        <end position="505"/>
    </location>
</feature>
<feature type="transmembrane region" description="Helical" evidence="6">
    <location>
        <begin position="232"/>
        <end position="253"/>
    </location>
</feature>
<dbReference type="PANTHER" id="PTHR23507:SF1">
    <property type="entry name" value="FI18259P1-RELATED"/>
    <property type="match status" value="1"/>
</dbReference>
<dbReference type="OMA" id="VYGPMYS"/>
<gene>
    <name evidence="7" type="ORF">AWZ03_013330</name>
</gene>
<sequence length="635" mass="69911">MIIVTDKAECTAASRPPANDNNQSRKKKCVVQPPAEHDLKMSPKDGGAIDPPKHTNKYTISHPAMSTATQLGQEKAADGKTETPKAERTWREKLRLVANNITVEPILAAYIMPSVLSNLATQNLNLEKACRVNMAYGDEICDALTRRQTANYTLEEETVQQMVARMAAWKTVIQSLFPCLLILFWGSWSDRHRRRKPCILIPVVGEFLGVVGLMLCVYFENAPMEAAALTEAIFPSLSGGWFTMLMGVFSYIADITTEEERTLRIGILNVCFSVGVPIGMAFSGVLLKQIGFYGVFSISAAFYVLAFVYGMFFLEEPVARPEKSAQQKSLLADFFDKEHVVQTFRVAFKKGENQRRQRVILLMIVVMVIIGPLHGEMAVTYLFTRFRFNWSEVEFSFFSTYAMFTGLIGVIFCVGVLSHKLEIDDALVGVLSSTSKILSSFVYAFATLPWHMYLGGLVEIFNGTAFIAMRSIATKLVSKDELGKVNSLFGVAEALMPMVFAPMYTTLYAATLRVLPGAFFLLGGGLTMFSVGIFLWMYRFQVRQRRKGNATDTEHGSVKEANGNINAIEALALASEAKGQLNGIIANVIHESLEHADSAPAAATAAAAIPAATRQNGIENHAFVQDALDAKAKDA</sequence>
<dbReference type="InterPro" id="IPR011701">
    <property type="entry name" value="MFS"/>
</dbReference>
<feature type="transmembrane region" description="Helical" evidence="6">
    <location>
        <begin position="517"/>
        <end position="538"/>
    </location>
</feature>
<reference evidence="7 8" key="1">
    <citation type="journal article" date="2019" name="J. Hered.">
        <title>An Improved Genome Assembly for Drosophila navojoa, the Basal Species in the mojavensis Cluster.</title>
        <authorList>
            <person name="Vanderlinde T."/>
            <person name="Dupim E.G."/>
            <person name="Nazario-Yepiz N.O."/>
            <person name="Carvalho A.B."/>
        </authorList>
    </citation>
    <scope>NUCLEOTIDE SEQUENCE [LARGE SCALE GENOMIC DNA]</scope>
    <source>
        <strain evidence="7">Navoj_Jal97</strain>
        <tissue evidence="7">Whole organism</tissue>
    </source>
</reference>
<keyword evidence="8" id="KW-1185">Reference proteome</keyword>
<evidence type="ECO:0000256" key="6">
    <source>
        <dbReference type="SAM" id="Phobius"/>
    </source>
</evidence>
<dbReference type="AlphaFoldDB" id="A0A484AUW1"/>
<comment type="caution">
    <text evidence="7">The sequence shown here is derived from an EMBL/GenBank/DDBJ whole genome shotgun (WGS) entry which is preliminary data.</text>
</comment>
<evidence type="ECO:0000256" key="3">
    <source>
        <dbReference type="ARBA" id="ARBA00022989"/>
    </source>
</evidence>
<feature type="transmembrane region" description="Helical" evidence="6">
    <location>
        <begin position="359"/>
        <end position="383"/>
    </location>
</feature>
<evidence type="ECO:0000256" key="4">
    <source>
        <dbReference type="ARBA" id="ARBA00023136"/>
    </source>
</evidence>
<feature type="transmembrane region" description="Helical" evidence="6">
    <location>
        <begin position="395"/>
        <end position="417"/>
    </location>
</feature>
<feature type="transmembrane region" description="Helical" evidence="6">
    <location>
        <begin position="452"/>
        <end position="473"/>
    </location>
</feature>
<feature type="transmembrane region" description="Helical" evidence="6">
    <location>
        <begin position="426"/>
        <end position="446"/>
    </location>
</feature>